<comment type="cofactor">
    <cofactor evidence="1">
        <name>pyridoxal 5'-phosphate</name>
        <dbReference type="ChEBI" id="CHEBI:597326"/>
    </cofactor>
</comment>
<dbReference type="RefSeq" id="WP_053936120.1">
    <property type="nucleotide sequence ID" value="NZ_LAQT01000001.1"/>
</dbReference>
<evidence type="ECO:0000256" key="6">
    <source>
        <dbReference type="ARBA" id="ARBA00022679"/>
    </source>
</evidence>
<dbReference type="Gene3D" id="3.40.640.10">
    <property type="entry name" value="Type I PLP-dependent aspartate aminotransferase-like (Major domain)"/>
    <property type="match status" value="1"/>
</dbReference>
<evidence type="ECO:0000256" key="1">
    <source>
        <dbReference type="ARBA" id="ARBA00001933"/>
    </source>
</evidence>
<dbReference type="PANTHER" id="PTHR43586">
    <property type="entry name" value="CYSTEINE DESULFURASE"/>
    <property type="match status" value="1"/>
</dbReference>
<dbReference type="AlphaFoldDB" id="A0A0N0XNV3"/>
<evidence type="ECO:0000256" key="5">
    <source>
        <dbReference type="ARBA" id="ARBA00021850"/>
    </source>
</evidence>
<dbReference type="InterPro" id="IPR015424">
    <property type="entry name" value="PyrdxlP-dep_Trfase"/>
</dbReference>
<dbReference type="EC" id="2.8.1.7" evidence="4"/>
<evidence type="ECO:0000256" key="4">
    <source>
        <dbReference type="ARBA" id="ARBA00012239"/>
    </source>
</evidence>
<keyword evidence="11" id="KW-1185">Reference proteome</keyword>
<dbReference type="Pfam" id="PF00266">
    <property type="entry name" value="Aminotran_5"/>
    <property type="match status" value="1"/>
</dbReference>
<accession>A0A0N0XNV3</accession>
<dbReference type="PANTHER" id="PTHR43586:SF8">
    <property type="entry name" value="CYSTEINE DESULFURASE 1, CHLOROPLASTIC"/>
    <property type="match status" value="1"/>
</dbReference>
<dbReference type="Proteomes" id="UP000037939">
    <property type="component" value="Unassembled WGS sequence"/>
</dbReference>
<keyword evidence="7" id="KW-0663">Pyridoxal phosphate</keyword>
<organism evidence="10 11">
    <name type="scientific">Amantichitinum ursilacus</name>
    <dbReference type="NCBI Taxonomy" id="857265"/>
    <lineage>
        <taxon>Bacteria</taxon>
        <taxon>Pseudomonadati</taxon>
        <taxon>Pseudomonadota</taxon>
        <taxon>Betaproteobacteria</taxon>
        <taxon>Neisseriales</taxon>
        <taxon>Chitinibacteraceae</taxon>
        <taxon>Amantichitinum</taxon>
    </lineage>
</organism>
<dbReference type="PIRSF" id="PIRSF005572">
    <property type="entry name" value="NifS"/>
    <property type="match status" value="1"/>
</dbReference>
<name>A0A0N0XNV3_9NEIS</name>
<dbReference type="InterPro" id="IPR016454">
    <property type="entry name" value="Cysteine_dSase"/>
</dbReference>
<evidence type="ECO:0000259" key="9">
    <source>
        <dbReference type="Pfam" id="PF00266"/>
    </source>
</evidence>
<dbReference type="GO" id="GO:0031071">
    <property type="term" value="F:cysteine desulfurase activity"/>
    <property type="evidence" value="ECO:0007669"/>
    <property type="project" value="UniProtKB-EC"/>
</dbReference>
<dbReference type="GO" id="GO:0006534">
    <property type="term" value="P:cysteine metabolic process"/>
    <property type="evidence" value="ECO:0007669"/>
    <property type="project" value="InterPro"/>
</dbReference>
<dbReference type="InterPro" id="IPR015422">
    <property type="entry name" value="PyrdxlP-dep_Trfase_small"/>
</dbReference>
<evidence type="ECO:0000256" key="7">
    <source>
        <dbReference type="ARBA" id="ARBA00022898"/>
    </source>
</evidence>
<protein>
    <recommendedName>
        <fullName evidence="5">Probable cysteine desulfurase</fullName>
        <ecNumber evidence="4">2.8.1.7</ecNumber>
    </recommendedName>
</protein>
<evidence type="ECO:0000313" key="10">
    <source>
        <dbReference type="EMBL" id="KPC55432.1"/>
    </source>
</evidence>
<feature type="domain" description="Aminotransferase class V" evidence="9">
    <location>
        <begin position="23"/>
        <end position="392"/>
    </location>
</feature>
<dbReference type="CDD" id="cd06453">
    <property type="entry name" value="SufS_like"/>
    <property type="match status" value="1"/>
</dbReference>
<evidence type="ECO:0000256" key="8">
    <source>
        <dbReference type="ARBA" id="ARBA00050776"/>
    </source>
</evidence>
<dbReference type="NCBIfam" id="TIGR01979">
    <property type="entry name" value="sufS"/>
    <property type="match status" value="1"/>
</dbReference>
<comment type="function">
    <text evidence="2">Catalyzes the removal of elemental sulfur and selenium atoms from L-cysteine, L-cystine, L-selenocysteine, and L-selenocystine to produce L-alanine.</text>
</comment>
<dbReference type="STRING" id="857265.WG78_02205"/>
<evidence type="ECO:0000256" key="2">
    <source>
        <dbReference type="ARBA" id="ARBA00002824"/>
    </source>
</evidence>
<dbReference type="PATRIC" id="fig|857265.3.peg.460"/>
<comment type="caution">
    <text evidence="10">The sequence shown here is derived from an EMBL/GenBank/DDBJ whole genome shotgun (WGS) entry which is preliminary data.</text>
</comment>
<proteinExistence type="inferred from homology"/>
<comment type="catalytic activity">
    <reaction evidence="8">
        <text>(sulfur carrier)-H + L-cysteine = (sulfur carrier)-SH + L-alanine</text>
        <dbReference type="Rhea" id="RHEA:43892"/>
        <dbReference type="Rhea" id="RHEA-COMP:14737"/>
        <dbReference type="Rhea" id="RHEA-COMP:14739"/>
        <dbReference type="ChEBI" id="CHEBI:29917"/>
        <dbReference type="ChEBI" id="CHEBI:35235"/>
        <dbReference type="ChEBI" id="CHEBI:57972"/>
        <dbReference type="ChEBI" id="CHEBI:64428"/>
        <dbReference type="EC" id="2.8.1.7"/>
    </reaction>
</comment>
<gene>
    <name evidence="10" type="primary">sufS</name>
    <name evidence="10" type="ORF">WG78_02205</name>
</gene>
<dbReference type="EMBL" id="LAQT01000001">
    <property type="protein sequence ID" value="KPC55432.1"/>
    <property type="molecule type" value="Genomic_DNA"/>
</dbReference>
<sequence>MSVWSAAQPRACFPLLTQQSELIWLDSAATTQKPLAVLDAERAFYEQINANVHRGAHRLGHAATEAFEAARSSVAHFINSPSRQQVVFTRGATEAINLVAHSWGGSQLQAGDEILISMLEHHADIVPWQMLAARTGAMVKPIPLTDALELDLDALAAMLSPRTRLVCVTAMSNVLGTRPPLSRIIAMAHAVGARVLVDAAQALAHDVIDVQALDADFLVFSAHKVFGPTGIGALWARMELLEAMPPWQGGGEMIARVSFDGTTYAPPPLRFEAGTPAFAQAVGFAAALNWLQQQDRSAIAAHETALYQQLAAGIAHIDGVHILGAPHDKGPIASLAFATAHPYDVAQFLDNADIAVRVGNHCAEPLMQALQQHGTLRVSIAAYNSAHDITRLLAVLAETLELLA</sequence>
<reference evidence="10 11" key="1">
    <citation type="submission" date="2015-07" db="EMBL/GenBank/DDBJ databases">
        <title>Draft genome sequence of the Amantichitinum ursilacus IGB-41, a new chitin-degrading bacterium.</title>
        <authorList>
            <person name="Kirstahler P."/>
            <person name="Guenther M."/>
            <person name="Grumaz C."/>
            <person name="Rupp S."/>
            <person name="Zibek S."/>
            <person name="Sohn K."/>
        </authorList>
    </citation>
    <scope>NUCLEOTIDE SEQUENCE [LARGE SCALE GENOMIC DNA]</scope>
    <source>
        <strain evidence="10 11">IGB-41</strain>
    </source>
</reference>
<dbReference type="SUPFAM" id="SSF53383">
    <property type="entry name" value="PLP-dependent transferases"/>
    <property type="match status" value="1"/>
</dbReference>
<evidence type="ECO:0000256" key="3">
    <source>
        <dbReference type="ARBA" id="ARBA00010447"/>
    </source>
</evidence>
<dbReference type="OrthoDB" id="9808002at2"/>
<dbReference type="InterPro" id="IPR015421">
    <property type="entry name" value="PyrdxlP-dep_Trfase_major"/>
</dbReference>
<dbReference type="Gene3D" id="3.90.1150.10">
    <property type="entry name" value="Aspartate Aminotransferase, domain 1"/>
    <property type="match status" value="1"/>
</dbReference>
<evidence type="ECO:0000313" key="11">
    <source>
        <dbReference type="Proteomes" id="UP000037939"/>
    </source>
</evidence>
<dbReference type="GO" id="GO:0030170">
    <property type="term" value="F:pyridoxal phosphate binding"/>
    <property type="evidence" value="ECO:0007669"/>
    <property type="project" value="InterPro"/>
</dbReference>
<dbReference type="InterPro" id="IPR000192">
    <property type="entry name" value="Aminotrans_V_dom"/>
</dbReference>
<dbReference type="InterPro" id="IPR010970">
    <property type="entry name" value="Cys_dSase_SufS"/>
</dbReference>
<comment type="similarity">
    <text evidence="3">Belongs to the class-V pyridoxal-phosphate-dependent aminotransferase family. Csd subfamily.</text>
</comment>
<keyword evidence="6 10" id="KW-0808">Transferase</keyword>